<evidence type="ECO:0000256" key="9">
    <source>
        <dbReference type="ARBA" id="ARBA00023150"/>
    </source>
</evidence>
<dbReference type="PANTHER" id="PTHR10192">
    <property type="entry name" value="MOLYBDOPTERIN BIOSYNTHESIS PROTEIN"/>
    <property type="match status" value="1"/>
</dbReference>
<dbReference type="GO" id="GO:0046872">
    <property type="term" value="F:metal ion binding"/>
    <property type="evidence" value="ECO:0007669"/>
    <property type="project" value="UniProtKB-UniRule"/>
</dbReference>
<keyword evidence="14" id="KW-1185">Reference proteome</keyword>
<dbReference type="GO" id="GO:0006777">
    <property type="term" value="P:Mo-molybdopterin cofactor biosynthetic process"/>
    <property type="evidence" value="ECO:0007669"/>
    <property type="project" value="UniProtKB-UniRule"/>
</dbReference>
<keyword evidence="6 11" id="KW-0808">Transferase</keyword>
<keyword evidence="9 11" id="KW-0501">Molybdenum cofactor biosynthesis</keyword>
<dbReference type="Gene3D" id="2.170.190.11">
    <property type="entry name" value="Molybdopterin biosynthesis moea protein, domain 3"/>
    <property type="match status" value="1"/>
</dbReference>
<dbReference type="AlphaFoldDB" id="A0A5B9GLH0"/>
<dbReference type="CDD" id="cd00887">
    <property type="entry name" value="MoeA"/>
    <property type="match status" value="1"/>
</dbReference>
<dbReference type="SUPFAM" id="SSF63867">
    <property type="entry name" value="MoeA C-terminal domain-like"/>
    <property type="match status" value="1"/>
</dbReference>
<evidence type="ECO:0000256" key="6">
    <source>
        <dbReference type="ARBA" id="ARBA00022679"/>
    </source>
</evidence>
<evidence type="ECO:0000256" key="1">
    <source>
        <dbReference type="ARBA" id="ARBA00001946"/>
    </source>
</evidence>
<dbReference type="SUPFAM" id="SSF63882">
    <property type="entry name" value="MoeA N-terminal region -like"/>
    <property type="match status" value="1"/>
</dbReference>
<dbReference type="Pfam" id="PF00994">
    <property type="entry name" value="MoCF_biosynth"/>
    <property type="match status" value="1"/>
</dbReference>
<keyword evidence="5 11" id="KW-0500">Molybdenum</keyword>
<comment type="catalytic activity">
    <reaction evidence="10">
        <text>adenylyl-molybdopterin + molybdate = Mo-molybdopterin + AMP + H(+)</text>
        <dbReference type="Rhea" id="RHEA:35047"/>
        <dbReference type="ChEBI" id="CHEBI:15378"/>
        <dbReference type="ChEBI" id="CHEBI:36264"/>
        <dbReference type="ChEBI" id="CHEBI:62727"/>
        <dbReference type="ChEBI" id="CHEBI:71302"/>
        <dbReference type="ChEBI" id="CHEBI:456215"/>
        <dbReference type="EC" id="2.10.1.1"/>
    </reaction>
</comment>
<feature type="domain" description="MoaB/Mog" evidence="12">
    <location>
        <begin position="199"/>
        <end position="336"/>
    </location>
</feature>
<dbReference type="FunFam" id="3.40.980.10:FF:000004">
    <property type="entry name" value="Molybdopterin molybdenumtransferase"/>
    <property type="match status" value="1"/>
</dbReference>
<dbReference type="RefSeq" id="WP_128105206.1">
    <property type="nucleotide sequence ID" value="NZ_CP042808.1"/>
</dbReference>
<dbReference type="PANTHER" id="PTHR10192:SF5">
    <property type="entry name" value="GEPHYRIN"/>
    <property type="match status" value="1"/>
</dbReference>
<keyword evidence="7 11" id="KW-0479">Metal-binding</keyword>
<evidence type="ECO:0000259" key="12">
    <source>
        <dbReference type="SMART" id="SM00852"/>
    </source>
</evidence>
<dbReference type="UniPathway" id="UPA00344"/>
<evidence type="ECO:0000256" key="8">
    <source>
        <dbReference type="ARBA" id="ARBA00022842"/>
    </source>
</evidence>
<keyword evidence="8 11" id="KW-0460">Magnesium</keyword>
<evidence type="ECO:0000256" key="10">
    <source>
        <dbReference type="ARBA" id="ARBA00047317"/>
    </source>
</evidence>
<gene>
    <name evidence="13" type="ORF">EOV40_005030</name>
</gene>
<comment type="function">
    <text evidence="2 11">Catalyzes the insertion of molybdate into adenylated molybdopterin with the concomitant release of AMP.</text>
</comment>
<evidence type="ECO:0000256" key="4">
    <source>
        <dbReference type="ARBA" id="ARBA00010763"/>
    </source>
</evidence>
<dbReference type="InterPro" id="IPR038987">
    <property type="entry name" value="MoeA-like"/>
</dbReference>
<evidence type="ECO:0000313" key="14">
    <source>
        <dbReference type="Proteomes" id="UP000287027"/>
    </source>
</evidence>
<dbReference type="EMBL" id="CP042808">
    <property type="protein sequence ID" value="QEE85130.1"/>
    <property type="molecule type" value="Genomic_DNA"/>
</dbReference>
<dbReference type="InterPro" id="IPR036688">
    <property type="entry name" value="MoeA_C_domain_IV_sf"/>
</dbReference>
<dbReference type="SUPFAM" id="SSF53218">
    <property type="entry name" value="Molybdenum cofactor biosynthesis proteins"/>
    <property type="match status" value="1"/>
</dbReference>
<dbReference type="Gene3D" id="3.40.980.10">
    <property type="entry name" value="MoaB/Mog-like domain"/>
    <property type="match status" value="1"/>
</dbReference>
<evidence type="ECO:0000256" key="7">
    <source>
        <dbReference type="ARBA" id="ARBA00022723"/>
    </source>
</evidence>
<name>A0A5B9GLH0_9PROT</name>
<dbReference type="InterPro" id="IPR001453">
    <property type="entry name" value="MoaB/Mog_dom"/>
</dbReference>
<comment type="cofactor">
    <cofactor evidence="1 11">
        <name>Mg(2+)</name>
        <dbReference type="ChEBI" id="CHEBI:18420"/>
    </cofactor>
</comment>
<dbReference type="Proteomes" id="UP000287027">
    <property type="component" value="Chromosome"/>
</dbReference>
<dbReference type="InterPro" id="IPR005110">
    <property type="entry name" value="MoeA_linker/N"/>
</dbReference>
<evidence type="ECO:0000256" key="5">
    <source>
        <dbReference type="ARBA" id="ARBA00022505"/>
    </source>
</evidence>
<reference evidence="13 14" key="1">
    <citation type="submission" date="2019-08" db="EMBL/GenBank/DDBJ databases">
        <title>Acetobacter oryzioeni sp. nov., isolated from Korean rice wine vinegar.</title>
        <authorList>
            <person name="Baek J.H."/>
            <person name="Kim K.H."/>
            <person name="Jeon C.O."/>
            <person name="Han D.M."/>
        </authorList>
    </citation>
    <scope>NUCLEOTIDE SEQUENCE [LARGE SCALE GENOMIC DNA]</scope>
    <source>
        <strain evidence="13 14">B6</strain>
    </source>
</reference>
<evidence type="ECO:0000256" key="2">
    <source>
        <dbReference type="ARBA" id="ARBA00002901"/>
    </source>
</evidence>
<dbReference type="Gene3D" id="2.40.340.10">
    <property type="entry name" value="MoeA, C-terminal, domain IV"/>
    <property type="match status" value="1"/>
</dbReference>
<dbReference type="InterPro" id="IPR036135">
    <property type="entry name" value="MoeA_linker/N_sf"/>
</dbReference>
<dbReference type="InterPro" id="IPR036425">
    <property type="entry name" value="MoaB/Mog-like_dom_sf"/>
</dbReference>
<protein>
    <recommendedName>
        <fullName evidence="11">Molybdopterin molybdenumtransferase</fullName>
        <ecNumber evidence="11">2.10.1.1</ecNumber>
    </recommendedName>
</protein>
<dbReference type="Gene3D" id="3.90.105.10">
    <property type="entry name" value="Molybdopterin biosynthesis moea protein, domain 2"/>
    <property type="match status" value="1"/>
</dbReference>
<comment type="similarity">
    <text evidence="4 11">Belongs to the MoeA family.</text>
</comment>
<evidence type="ECO:0000256" key="11">
    <source>
        <dbReference type="RuleBase" id="RU365090"/>
    </source>
</evidence>
<comment type="pathway">
    <text evidence="3 11">Cofactor biosynthesis; molybdopterin biosynthesis.</text>
</comment>
<sequence>MRIQVQKVKYSCIKAVQQAKKGGIFMLDVAVARARILKNLKTCGQEIVLISQACGRVLAQPVHARTANPPVSVSAMDGYAAKAEDALEGAVLRIVGEAPAGHPCTVTVQKEECVRLFTGAQIPAGADTVIIQENVQREGDHAKLTAPARQGQYIRQQGQDFQKNDELLPAGRRLGPRDIGLAAAGGHVWLTVSRRPRVGILATGDEIILPGDPAPADGIFNSATFMVAALLQQQGAETIMLPIARDNMESLTTQFRQAASLDMLVSIGGASVGDYDLVRPALAEIGLQQDFWKIAMRPGKPLMSGRLGNTPIIGLPGNPVAAMVCSIVFVTPALHALMGLPVGDELQTEPAILGCDVKENDARQDFLRATLAPSPQGAVPVATPFSRQDSAQLNILKQSQVLVMRAPFAPAQKAGTPCQIIRLP</sequence>
<evidence type="ECO:0000256" key="3">
    <source>
        <dbReference type="ARBA" id="ARBA00005046"/>
    </source>
</evidence>
<dbReference type="EC" id="2.10.1.1" evidence="11"/>
<proteinExistence type="inferred from homology"/>
<dbReference type="Pfam" id="PF03453">
    <property type="entry name" value="MoeA_N"/>
    <property type="match status" value="1"/>
</dbReference>
<accession>A0A5B9GLH0</accession>
<organism evidence="13 14">
    <name type="scientific">Acetobacter oryzoeni</name>
    <dbReference type="NCBI Taxonomy" id="2500548"/>
    <lineage>
        <taxon>Bacteria</taxon>
        <taxon>Pseudomonadati</taxon>
        <taxon>Pseudomonadota</taxon>
        <taxon>Alphaproteobacteria</taxon>
        <taxon>Acetobacterales</taxon>
        <taxon>Acetobacteraceae</taxon>
        <taxon>Acetobacter</taxon>
    </lineage>
</organism>
<dbReference type="KEGG" id="aoy:EOV40_005030"/>
<evidence type="ECO:0000313" key="13">
    <source>
        <dbReference type="EMBL" id="QEE85130.1"/>
    </source>
</evidence>
<dbReference type="GO" id="GO:0005829">
    <property type="term" value="C:cytosol"/>
    <property type="evidence" value="ECO:0007669"/>
    <property type="project" value="TreeGrafter"/>
</dbReference>
<dbReference type="SMART" id="SM00852">
    <property type="entry name" value="MoCF_biosynth"/>
    <property type="match status" value="1"/>
</dbReference>
<dbReference type="GO" id="GO:0061599">
    <property type="term" value="F:molybdopterin molybdotransferase activity"/>
    <property type="evidence" value="ECO:0007669"/>
    <property type="project" value="UniProtKB-UniRule"/>
</dbReference>